<keyword evidence="3" id="KW-1185">Reference proteome</keyword>
<dbReference type="Proteomes" id="UP000187012">
    <property type="component" value="Unassembled WGS sequence"/>
</dbReference>
<accession>A0A1N7RNA1</accession>
<feature type="domain" description="HNH nuclease" evidence="1">
    <location>
        <begin position="311"/>
        <end position="358"/>
    </location>
</feature>
<reference evidence="2 3" key="1">
    <citation type="submission" date="2016-12" db="EMBL/GenBank/DDBJ databases">
        <authorList>
            <person name="Song W.-J."/>
            <person name="Kurnit D.M."/>
        </authorList>
    </citation>
    <scope>NUCLEOTIDE SEQUENCE [LARGE SCALE GENOMIC DNA]</scope>
    <source>
        <strain evidence="2 3">STM7296</strain>
    </source>
</reference>
<protein>
    <recommendedName>
        <fullName evidence="1">HNH nuclease domain-containing protein</fullName>
    </recommendedName>
</protein>
<dbReference type="OrthoDB" id="9811869at2"/>
<dbReference type="InterPro" id="IPR003615">
    <property type="entry name" value="HNH_nuc"/>
</dbReference>
<dbReference type="AlphaFoldDB" id="A0A1N7RNA1"/>
<evidence type="ECO:0000313" key="2">
    <source>
        <dbReference type="EMBL" id="SIT36575.1"/>
    </source>
</evidence>
<evidence type="ECO:0000313" key="3">
    <source>
        <dbReference type="Proteomes" id="UP000187012"/>
    </source>
</evidence>
<name>A0A1N7RNA1_9BURK</name>
<organism evidence="2 3">
    <name type="scientific">Paraburkholderia ribeironis</name>
    <dbReference type="NCBI Taxonomy" id="1247936"/>
    <lineage>
        <taxon>Bacteria</taxon>
        <taxon>Pseudomonadati</taxon>
        <taxon>Pseudomonadota</taxon>
        <taxon>Betaproteobacteria</taxon>
        <taxon>Burkholderiales</taxon>
        <taxon>Burkholderiaceae</taxon>
        <taxon>Paraburkholderia</taxon>
    </lineage>
</organism>
<evidence type="ECO:0000259" key="1">
    <source>
        <dbReference type="Pfam" id="PF13391"/>
    </source>
</evidence>
<proteinExistence type="predicted"/>
<sequence>MAQPISQFFSRLGLPLRNVRWSWGAGNGSTILLRTWADDYSSKTRKVLVLREPAARDESESFGLDERIVHLRTLWDGDVAGYTVIATATDKDARPRHIADYRDDAVFAIRRLEMISDGSIAAALDELVPVTRLTAHAQSYRTQPAEGPFPIDDSQRSGLSTNTYLQKIPAVRAWLEEISRSRGTVTYSEVMNRFGLTFYPLRNAMSKLGHECIDSGVPVITSLIVNETGRCSDGLFAEFGIDDDEKERQRCYTYWTGETTPPIPAGASDTARPLASDEDLAIRAARFARVPVRPEQRTFRESVFYAYAGRCAISGCSVPEALEAAHLAGRDWRQGHNSASDGILLRRDLHALYDRGLLRISDDGKVELDTDLFAHYGSFDGVTIVNWRDKSV</sequence>
<dbReference type="Pfam" id="PF13391">
    <property type="entry name" value="HNH_2"/>
    <property type="match status" value="1"/>
</dbReference>
<dbReference type="STRING" id="1247936.BN2475_90092"/>
<dbReference type="RefSeq" id="WP_094778304.1">
    <property type="nucleotide sequence ID" value="NZ_CYGX02000009.1"/>
</dbReference>
<gene>
    <name evidence="2" type="ORF">BN2475_90092</name>
</gene>
<dbReference type="EMBL" id="CYGX02000009">
    <property type="protein sequence ID" value="SIT36575.1"/>
    <property type="molecule type" value="Genomic_DNA"/>
</dbReference>